<keyword evidence="4" id="KW-0336">GPI-anchor</keyword>
<reference evidence="11" key="1">
    <citation type="submission" date="2023-02" db="EMBL/GenBank/DDBJ databases">
        <title>Genome of toxic invasive species Heracleum sosnowskyi carries increased number of genes despite the absence of recent whole-genome duplications.</title>
        <authorList>
            <person name="Schelkunov M."/>
            <person name="Shtratnikova V."/>
            <person name="Makarenko M."/>
            <person name="Klepikova A."/>
            <person name="Omelchenko D."/>
            <person name="Novikova G."/>
            <person name="Obukhova E."/>
            <person name="Bogdanov V."/>
            <person name="Penin A."/>
            <person name="Logacheva M."/>
        </authorList>
    </citation>
    <scope>NUCLEOTIDE SEQUENCE</scope>
    <source>
        <strain evidence="11">Hsosn_3</strain>
        <tissue evidence="11">Leaf</tissue>
    </source>
</reference>
<dbReference type="Gene3D" id="1.10.110.10">
    <property type="entry name" value="Plant lipid-transfer and hydrophobic proteins"/>
    <property type="match status" value="1"/>
</dbReference>
<evidence type="ECO:0000256" key="7">
    <source>
        <dbReference type="ARBA" id="ARBA00023180"/>
    </source>
</evidence>
<sequence>MITSFTPCLNYLTGSTGTGGSPTGDCCGALRSLTSTSMDCACLIVTGNVPVSLPINRTLAISLPKACRAAGVKGVPVQCKASGVPLPAPGPVLLGQSPPPMTAASPFSPRASKAAATTPASPPDETTSVGGPGTSIPADSPDATPGIRPVLNPTSASDPCYILSPSLLLAFAGTMILNYY</sequence>
<dbReference type="InterPro" id="IPR043325">
    <property type="entry name" value="LTSS"/>
</dbReference>
<comment type="caution">
    <text evidence="11">The sequence shown here is derived from an EMBL/GenBank/DDBJ whole genome shotgun (WGS) entry which is preliminary data.</text>
</comment>
<keyword evidence="12" id="KW-1185">Reference proteome</keyword>
<dbReference type="Pfam" id="PF14368">
    <property type="entry name" value="LTP_2"/>
    <property type="match status" value="1"/>
</dbReference>
<evidence type="ECO:0000313" key="11">
    <source>
        <dbReference type="EMBL" id="KAK1352669.1"/>
    </source>
</evidence>
<name>A0AAD8LYC2_9APIA</name>
<keyword evidence="4" id="KW-0472">Membrane</keyword>
<evidence type="ECO:0000256" key="5">
    <source>
        <dbReference type="ARBA" id="ARBA00022729"/>
    </source>
</evidence>
<dbReference type="GO" id="GO:0098552">
    <property type="term" value="C:side of membrane"/>
    <property type="evidence" value="ECO:0007669"/>
    <property type="project" value="UniProtKB-KW"/>
</dbReference>
<evidence type="ECO:0000256" key="2">
    <source>
        <dbReference type="ARBA" id="ARBA00009748"/>
    </source>
</evidence>
<evidence type="ECO:0000256" key="1">
    <source>
        <dbReference type="ARBA" id="ARBA00004609"/>
    </source>
</evidence>
<evidence type="ECO:0000256" key="4">
    <source>
        <dbReference type="ARBA" id="ARBA00022622"/>
    </source>
</evidence>
<evidence type="ECO:0000256" key="9">
    <source>
        <dbReference type="SAM" id="MobiDB-lite"/>
    </source>
</evidence>
<feature type="compositionally biased region" description="Low complexity" evidence="9">
    <location>
        <begin position="108"/>
        <end position="128"/>
    </location>
</feature>
<dbReference type="Proteomes" id="UP001237642">
    <property type="component" value="Unassembled WGS sequence"/>
</dbReference>
<keyword evidence="6" id="KW-1015">Disulfide bond</keyword>
<dbReference type="SUPFAM" id="SSF47699">
    <property type="entry name" value="Bifunctional inhibitor/lipid-transfer protein/seed storage 2S albumin"/>
    <property type="match status" value="1"/>
</dbReference>
<evidence type="ECO:0000259" key="10">
    <source>
        <dbReference type="Pfam" id="PF14368"/>
    </source>
</evidence>
<dbReference type="CDD" id="cd00010">
    <property type="entry name" value="AAI_LTSS"/>
    <property type="match status" value="1"/>
</dbReference>
<keyword evidence="3" id="KW-1003">Cell membrane</keyword>
<dbReference type="InterPro" id="IPR036312">
    <property type="entry name" value="Bifun_inhib/LTP/seed_sf"/>
</dbReference>
<feature type="domain" description="Bifunctional inhibitor/plant lipid transfer protein/seed storage helical" evidence="10">
    <location>
        <begin position="3"/>
        <end position="70"/>
    </location>
</feature>
<protein>
    <submittedName>
        <fullName evidence="11">AAI domain-containing protein</fullName>
    </submittedName>
</protein>
<evidence type="ECO:0000313" key="12">
    <source>
        <dbReference type="Proteomes" id="UP001237642"/>
    </source>
</evidence>
<evidence type="ECO:0000256" key="6">
    <source>
        <dbReference type="ARBA" id="ARBA00023157"/>
    </source>
</evidence>
<dbReference type="GO" id="GO:0005886">
    <property type="term" value="C:plasma membrane"/>
    <property type="evidence" value="ECO:0007669"/>
    <property type="project" value="UniProtKB-SubCell"/>
</dbReference>
<evidence type="ECO:0000256" key="3">
    <source>
        <dbReference type="ARBA" id="ARBA00022475"/>
    </source>
</evidence>
<dbReference type="InterPro" id="IPR016140">
    <property type="entry name" value="Bifunc_inhib/LTP/seed_store"/>
</dbReference>
<keyword evidence="7" id="KW-0325">Glycoprotein</keyword>
<organism evidence="11 12">
    <name type="scientific">Heracleum sosnowskyi</name>
    <dbReference type="NCBI Taxonomy" id="360622"/>
    <lineage>
        <taxon>Eukaryota</taxon>
        <taxon>Viridiplantae</taxon>
        <taxon>Streptophyta</taxon>
        <taxon>Embryophyta</taxon>
        <taxon>Tracheophyta</taxon>
        <taxon>Spermatophyta</taxon>
        <taxon>Magnoliopsida</taxon>
        <taxon>eudicotyledons</taxon>
        <taxon>Gunneridae</taxon>
        <taxon>Pentapetalae</taxon>
        <taxon>asterids</taxon>
        <taxon>campanulids</taxon>
        <taxon>Apiales</taxon>
        <taxon>Apiaceae</taxon>
        <taxon>Apioideae</taxon>
        <taxon>apioid superclade</taxon>
        <taxon>Tordylieae</taxon>
        <taxon>Tordyliinae</taxon>
        <taxon>Heracleum</taxon>
    </lineage>
</organism>
<comment type="similarity">
    <text evidence="2">Belongs to the plant LTP family.</text>
</comment>
<keyword evidence="5" id="KW-0732">Signal</keyword>
<reference evidence="11" key="2">
    <citation type="submission" date="2023-05" db="EMBL/GenBank/DDBJ databases">
        <authorList>
            <person name="Schelkunov M.I."/>
        </authorList>
    </citation>
    <scope>NUCLEOTIDE SEQUENCE</scope>
    <source>
        <strain evidence="11">Hsosn_3</strain>
        <tissue evidence="11">Leaf</tissue>
    </source>
</reference>
<dbReference type="PANTHER" id="PTHR33044">
    <property type="entry name" value="BIFUNCTIONAL INHIBITOR/LIPID-TRANSFER PROTEIN/SEED STORAGE 2S ALBUMIN SUPERFAMILY PROTEIN-RELATED"/>
    <property type="match status" value="1"/>
</dbReference>
<accession>A0AAD8LYC2</accession>
<proteinExistence type="inferred from homology"/>
<dbReference type="AlphaFoldDB" id="A0AAD8LYC2"/>
<gene>
    <name evidence="11" type="ORF">POM88_053100</name>
</gene>
<comment type="subcellular location">
    <subcellularLocation>
        <location evidence="1">Cell membrane</location>
        <topology evidence="1">Lipid-anchor</topology>
        <topology evidence="1">GPI-anchor</topology>
    </subcellularLocation>
</comment>
<feature type="region of interest" description="Disordered" evidence="9">
    <location>
        <begin position="95"/>
        <end position="150"/>
    </location>
</feature>
<dbReference type="EMBL" id="JAUIZM010000015">
    <property type="protein sequence ID" value="KAK1352669.1"/>
    <property type="molecule type" value="Genomic_DNA"/>
</dbReference>
<keyword evidence="8" id="KW-0449">Lipoprotein</keyword>
<evidence type="ECO:0000256" key="8">
    <source>
        <dbReference type="ARBA" id="ARBA00023288"/>
    </source>
</evidence>